<name>A0AAV4CDY5_9GAST</name>
<dbReference type="EMBL" id="BLXT01006309">
    <property type="protein sequence ID" value="GFO30985.1"/>
    <property type="molecule type" value="Genomic_DNA"/>
</dbReference>
<comment type="caution">
    <text evidence="1">The sequence shown here is derived from an EMBL/GenBank/DDBJ whole genome shotgun (WGS) entry which is preliminary data.</text>
</comment>
<accession>A0AAV4CDY5</accession>
<protein>
    <submittedName>
        <fullName evidence="1">Uncharacterized protein</fullName>
    </submittedName>
</protein>
<dbReference type="Proteomes" id="UP000735302">
    <property type="component" value="Unassembled WGS sequence"/>
</dbReference>
<dbReference type="AlphaFoldDB" id="A0AAV4CDY5"/>
<sequence length="87" mass="10300">MKLRGRRKHSSVEELPLNPVYNKALPISQATKSDLLERARSLSFMESVTLDMPTSRAQIHRQIMHHNLQLMTLTRSRQYELEWKQKI</sequence>
<evidence type="ECO:0000313" key="1">
    <source>
        <dbReference type="EMBL" id="GFO30985.1"/>
    </source>
</evidence>
<gene>
    <name evidence="1" type="ORF">PoB_005749000</name>
</gene>
<keyword evidence="2" id="KW-1185">Reference proteome</keyword>
<reference evidence="1 2" key="1">
    <citation type="journal article" date="2021" name="Elife">
        <title>Chloroplast acquisition without the gene transfer in kleptoplastic sea slugs, Plakobranchus ocellatus.</title>
        <authorList>
            <person name="Maeda T."/>
            <person name="Takahashi S."/>
            <person name="Yoshida T."/>
            <person name="Shimamura S."/>
            <person name="Takaki Y."/>
            <person name="Nagai Y."/>
            <person name="Toyoda A."/>
            <person name="Suzuki Y."/>
            <person name="Arimoto A."/>
            <person name="Ishii H."/>
            <person name="Satoh N."/>
            <person name="Nishiyama T."/>
            <person name="Hasebe M."/>
            <person name="Maruyama T."/>
            <person name="Minagawa J."/>
            <person name="Obokata J."/>
            <person name="Shigenobu S."/>
        </authorList>
    </citation>
    <scope>NUCLEOTIDE SEQUENCE [LARGE SCALE GENOMIC DNA]</scope>
</reference>
<proteinExistence type="predicted"/>
<evidence type="ECO:0000313" key="2">
    <source>
        <dbReference type="Proteomes" id="UP000735302"/>
    </source>
</evidence>
<organism evidence="1 2">
    <name type="scientific">Plakobranchus ocellatus</name>
    <dbReference type="NCBI Taxonomy" id="259542"/>
    <lineage>
        <taxon>Eukaryota</taxon>
        <taxon>Metazoa</taxon>
        <taxon>Spiralia</taxon>
        <taxon>Lophotrochozoa</taxon>
        <taxon>Mollusca</taxon>
        <taxon>Gastropoda</taxon>
        <taxon>Heterobranchia</taxon>
        <taxon>Euthyneura</taxon>
        <taxon>Panpulmonata</taxon>
        <taxon>Sacoglossa</taxon>
        <taxon>Placobranchoidea</taxon>
        <taxon>Plakobranchidae</taxon>
        <taxon>Plakobranchus</taxon>
    </lineage>
</organism>